<dbReference type="EMBL" id="CALNXI010000307">
    <property type="protein sequence ID" value="CAH3024535.1"/>
    <property type="molecule type" value="Genomic_DNA"/>
</dbReference>
<feature type="region of interest" description="Disordered" evidence="12">
    <location>
        <begin position="978"/>
        <end position="1293"/>
    </location>
</feature>
<feature type="compositionally biased region" description="Basic and acidic residues" evidence="12">
    <location>
        <begin position="645"/>
        <end position="657"/>
    </location>
</feature>
<feature type="domain" description="XPG-I" evidence="13">
    <location>
        <begin position="735"/>
        <end position="804"/>
    </location>
</feature>
<keyword evidence="11" id="KW-0539">Nucleus</keyword>
<evidence type="ECO:0000259" key="13">
    <source>
        <dbReference type="SMART" id="SM00484"/>
    </source>
</evidence>
<feature type="region of interest" description="Disordered" evidence="12">
    <location>
        <begin position="256"/>
        <end position="279"/>
    </location>
</feature>
<keyword evidence="7" id="KW-0227">DNA damage</keyword>
<evidence type="ECO:0000256" key="7">
    <source>
        <dbReference type="ARBA" id="ARBA00022763"/>
    </source>
</evidence>
<keyword evidence="16" id="KW-1185">Reference proteome</keyword>
<feature type="region of interest" description="Disordered" evidence="12">
    <location>
        <begin position="636"/>
        <end position="680"/>
    </location>
</feature>
<feature type="compositionally biased region" description="Basic residues" evidence="12">
    <location>
        <begin position="1055"/>
        <end position="1066"/>
    </location>
</feature>
<comment type="cofactor">
    <cofactor evidence="1">
        <name>Mg(2+)</name>
        <dbReference type="ChEBI" id="CHEBI:18420"/>
    </cofactor>
</comment>
<evidence type="ECO:0000256" key="10">
    <source>
        <dbReference type="ARBA" id="ARBA00023204"/>
    </source>
</evidence>
<keyword evidence="8" id="KW-0378">Hydrolase</keyword>
<feature type="compositionally biased region" description="Basic and acidic residues" evidence="12">
    <location>
        <begin position="297"/>
        <end position="306"/>
    </location>
</feature>
<dbReference type="SMART" id="SM00484">
    <property type="entry name" value="XPGI"/>
    <property type="match status" value="1"/>
</dbReference>
<protein>
    <submittedName>
        <fullName evidence="15">Uncharacterized protein</fullName>
    </submittedName>
</protein>
<feature type="compositionally biased region" description="Basic and acidic residues" evidence="12">
    <location>
        <begin position="481"/>
        <end position="491"/>
    </location>
</feature>
<feature type="compositionally biased region" description="Basic and acidic residues" evidence="12">
    <location>
        <begin position="985"/>
        <end position="996"/>
    </location>
</feature>
<feature type="region of interest" description="Disordered" evidence="12">
    <location>
        <begin position="478"/>
        <end position="532"/>
    </location>
</feature>
<sequence>MGVKGLWQLLQSVGRPVTLESLENKILGVDASLILNQSVKGLRDKHGNPVYNAHLVGLFHRVCKLLYYRIKPVFVFDGGVPHLKKKTLAARKERHLKAVHGSNKAAERIVKNYLKAKALETVTGRKSKTTIRSRSPREPDVFELPAIPSTTTASAQDKSSSEDEDLELPLLDQFRNQQLEETYQDPTSLNVESEDFQSLPAEIQHELIQEMKEERKFMKKTDMPGQAGNFSSFQLEGVLKRGKLNQRLDELRKEMNNRNSGELAGVAPQDSVDKNAAVKSQKILSEDSAHYILIKNNEQEPEKDNQEAGSTSKDFSGEGGFFRENQEVEVVSWANPRPKQSVPPNVPSFDIPEFFSSDSEILSPLVDVAEAGVSPTSLRAKESTFSFSSVEDQKQLGRTSINAADKVSDTVVNQEQTVPDRKIERGMPGQVTEGISTSGDNDETLLTQIIDKKKELDDLIQKWENSKKQKAIMDLTGGAQDGHKIAEKRDLPCSSSAKMDPGRSLETDQVCSNNYSEETKNSRSSSVIGDQPLVQDKPVTLKTVCIDESDSEVEEVTKLIKDKDEKVQSKRSGNITLVNLIDVNDELQVEENVEEGDGANSKATVVNEEDVKEPDEGEMEIEAKSSSIVMVTASPERSTADIDEDHSSPDATERPVLESDEFLDESKGGMPVDEQEAGPSGLPVEWQGASMEGLEEIQQNIEAEQQTLATEQARQNRVAASVSNEMFTECQELLQLFGVPYLVSPMEAEAQCAMLDALGLTEGSITDDSDIFLFGGTRVYKNIFNQKEYAKLYESDTVQKNLAMNRLKLICLAFITGSDYTEGIQGVGPVGAMEILHEFSGEGLETLRKFKMWHDEAQNQTKAPQETKVKRKMRSVSLPSGFPSEEVFDAYLHPVVDESTETFEWGKPDLHSLRLFALDKLGWSSTRTDELLLPVLKQLNKDQTQLTITQFFRVNFQETRHIKSKRIRRVLNRTFNPSYESENETNSKQKKSADKKPKNKTTQSKGSGKKRSHSAETNSKEEESNGSKGTRRKRAKKENTGACSSTGNRSDRGYRGRGRGKGRLRKNVQTSPKMELSIELTPIKLSNHEKGFKTRKGCDVSQISTSAVNRGDEIPSTQENGIMKENEDSGSSTFKIAKGSKSVGEQDASTSDSTESEEENAYQGPHPVSVFHQGRGREKGPAPRRGQTRKNYAEKDSSPSDSTDSEDDDQNCYEGRKDMSLIRRGRGRGKAPAPRRGQKRKNYAEKDSSASESTDTDGDDQNCYEGPKDVSLTLRGRRRGKGKGRGLGRVRGR</sequence>
<dbReference type="InterPro" id="IPR019974">
    <property type="entry name" value="XPG_CS"/>
</dbReference>
<dbReference type="PROSITE" id="PS00841">
    <property type="entry name" value="XPG_1"/>
    <property type="match status" value="1"/>
</dbReference>
<dbReference type="SUPFAM" id="SSF88723">
    <property type="entry name" value="PIN domain-like"/>
    <property type="match status" value="1"/>
</dbReference>
<dbReference type="InterPro" id="IPR006086">
    <property type="entry name" value="XPG-I_dom"/>
</dbReference>
<evidence type="ECO:0000256" key="1">
    <source>
        <dbReference type="ARBA" id="ARBA00001946"/>
    </source>
</evidence>
<dbReference type="Proteomes" id="UP001159427">
    <property type="component" value="Unassembled WGS sequence"/>
</dbReference>
<evidence type="ECO:0000256" key="4">
    <source>
        <dbReference type="ARBA" id="ARBA00022722"/>
    </source>
</evidence>
<dbReference type="SMART" id="SM00279">
    <property type="entry name" value="HhH2"/>
    <property type="match status" value="1"/>
</dbReference>
<organism evidence="15 16">
    <name type="scientific">Porites evermanni</name>
    <dbReference type="NCBI Taxonomy" id="104178"/>
    <lineage>
        <taxon>Eukaryota</taxon>
        <taxon>Metazoa</taxon>
        <taxon>Cnidaria</taxon>
        <taxon>Anthozoa</taxon>
        <taxon>Hexacorallia</taxon>
        <taxon>Scleractinia</taxon>
        <taxon>Fungiina</taxon>
        <taxon>Poritidae</taxon>
        <taxon>Porites</taxon>
    </lineage>
</organism>
<dbReference type="Pfam" id="PF00752">
    <property type="entry name" value="XPG_N"/>
    <property type="match status" value="1"/>
</dbReference>
<keyword evidence="5" id="KW-0479">Metal-binding</keyword>
<dbReference type="PANTHER" id="PTHR16171:SF7">
    <property type="entry name" value="DNA REPAIR PROTEIN RAD2"/>
    <property type="match status" value="1"/>
</dbReference>
<gene>
    <name evidence="15" type="ORF">PEVE_00023146</name>
</gene>
<evidence type="ECO:0000313" key="15">
    <source>
        <dbReference type="EMBL" id="CAH3024535.1"/>
    </source>
</evidence>
<evidence type="ECO:0000256" key="9">
    <source>
        <dbReference type="ARBA" id="ARBA00022842"/>
    </source>
</evidence>
<name>A0ABN8MBX9_9CNID</name>
<keyword evidence="10" id="KW-0234">DNA repair</keyword>
<feature type="compositionally biased region" description="Polar residues" evidence="12">
    <location>
        <begin position="148"/>
        <end position="158"/>
    </location>
</feature>
<dbReference type="InterPro" id="IPR006084">
    <property type="entry name" value="XPG/Rad2"/>
</dbReference>
<dbReference type="PRINTS" id="PR00066">
    <property type="entry name" value="XRODRMPGMNTG"/>
</dbReference>
<dbReference type="InterPro" id="IPR029060">
    <property type="entry name" value="PIN-like_dom_sf"/>
</dbReference>
<dbReference type="Gene3D" id="3.40.50.1010">
    <property type="entry name" value="5'-nuclease"/>
    <property type="match status" value="2"/>
</dbReference>
<keyword evidence="4" id="KW-0540">Nuclease</keyword>
<dbReference type="InterPro" id="IPR001044">
    <property type="entry name" value="XPG/Rad2_eukaryotes"/>
</dbReference>
<evidence type="ECO:0000256" key="2">
    <source>
        <dbReference type="ARBA" id="ARBA00004123"/>
    </source>
</evidence>
<feature type="compositionally biased region" description="Polar residues" evidence="12">
    <location>
        <begin position="507"/>
        <end position="528"/>
    </location>
</feature>
<evidence type="ECO:0000256" key="11">
    <source>
        <dbReference type="ARBA" id="ARBA00023242"/>
    </source>
</evidence>
<comment type="caution">
    <text evidence="15">The sequence shown here is derived from an EMBL/GenBank/DDBJ whole genome shotgun (WGS) entry which is preliminary data.</text>
</comment>
<dbReference type="PRINTS" id="PR00853">
    <property type="entry name" value="XPGRADSUPER"/>
</dbReference>
<dbReference type="SUPFAM" id="SSF47807">
    <property type="entry name" value="5' to 3' exonuclease, C-terminal subdomain"/>
    <property type="match status" value="1"/>
</dbReference>
<feature type="domain" description="XPG N-terminal" evidence="14">
    <location>
        <begin position="1"/>
        <end position="98"/>
    </location>
</feature>
<evidence type="ECO:0000256" key="8">
    <source>
        <dbReference type="ARBA" id="ARBA00022801"/>
    </source>
</evidence>
<evidence type="ECO:0000256" key="3">
    <source>
        <dbReference type="ARBA" id="ARBA00005283"/>
    </source>
</evidence>
<dbReference type="PANTHER" id="PTHR16171">
    <property type="entry name" value="DNA REPAIR PROTEIN COMPLEMENTING XP-G CELLS-RELATED"/>
    <property type="match status" value="1"/>
</dbReference>
<feature type="region of interest" description="Disordered" evidence="12">
    <location>
        <begin position="296"/>
        <end position="319"/>
    </location>
</feature>
<feature type="compositionally biased region" description="Basic and acidic residues" evidence="12">
    <location>
        <begin position="1086"/>
        <end position="1098"/>
    </location>
</feature>
<evidence type="ECO:0000256" key="5">
    <source>
        <dbReference type="ARBA" id="ARBA00022723"/>
    </source>
</evidence>
<dbReference type="InterPro" id="IPR008918">
    <property type="entry name" value="HhH2"/>
</dbReference>
<dbReference type="SMART" id="SM00485">
    <property type="entry name" value="XPGN"/>
    <property type="match status" value="1"/>
</dbReference>
<dbReference type="CDD" id="cd09904">
    <property type="entry name" value="H3TH_XPG"/>
    <property type="match status" value="1"/>
</dbReference>
<dbReference type="InterPro" id="IPR036279">
    <property type="entry name" value="5-3_exonuclease_C_sf"/>
</dbReference>
<dbReference type="InterPro" id="IPR006085">
    <property type="entry name" value="XPG_DNA_repair_N"/>
</dbReference>
<evidence type="ECO:0000313" key="16">
    <source>
        <dbReference type="Proteomes" id="UP001159427"/>
    </source>
</evidence>
<dbReference type="Gene3D" id="1.10.150.20">
    <property type="entry name" value="5' to 3' exonuclease, C-terminal subdomain"/>
    <property type="match status" value="1"/>
</dbReference>
<evidence type="ECO:0000256" key="6">
    <source>
        <dbReference type="ARBA" id="ARBA00022759"/>
    </source>
</evidence>
<evidence type="ECO:0000256" key="12">
    <source>
        <dbReference type="SAM" id="MobiDB-lite"/>
    </source>
</evidence>
<feature type="compositionally biased region" description="Basic residues" evidence="12">
    <location>
        <begin position="1275"/>
        <end position="1293"/>
    </location>
</feature>
<dbReference type="CDD" id="cd09868">
    <property type="entry name" value="PIN_XPG_RAD2"/>
    <property type="match status" value="2"/>
</dbReference>
<comment type="subcellular location">
    <subcellularLocation>
        <location evidence="2">Nucleus</location>
    </subcellularLocation>
</comment>
<evidence type="ECO:0000259" key="14">
    <source>
        <dbReference type="SMART" id="SM00485"/>
    </source>
</evidence>
<feature type="region of interest" description="Disordered" evidence="12">
    <location>
        <begin position="125"/>
        <end position="168"/>
    </location>
</feature>
<keyword evidence="6" id="KW-0255">Endonuclease</keyword>
<comment type="similarity">
    <text evidence="3">Belongs to the XPG/RAD2 endonuclease family. XPG subfamily.</text>
</comment>
<proteinExistence type="inferred from homology"/>
<accession>A0ABN8MBX9</accession>
<reference evidence="15 16" key="1">
    <citation type="submission" date="2022-05" db="EMBL/GenBank/DDBJ databases">
        <authorList>
            <consortium name="Genoscope - CEA"/>
            <person name="William W."/>
        </authorList>
    </citation>
    <scope>NUCLEOTIDE SEQUENCE [LARGE SCALE GENOMIC DNA]</scope>
</reference>
<dbReference type="Pfam" id="PF00867">
    <property type="entry name" value="XPG_I"/>
    <property type="match status" value="1"/>
</dbReference>
<keyword evidence="9" id="KW-0460">Magnesium</keyword>